<feature type="domain" description="TSEN34 N-terminal" evidence="7">
    <location>
        <begin position="6"/>
        <end position="73"/>
    </location>
</feature>
<evidence type="ECO:0000313" key="9">
    <source>
        <dbReference type="Proteomes" id="UP000001542"/>
    </source>
</evidence>
<dbReference type="PANTHER" id="PTHR13070">
    <property type="entry name" value="TRNA-SPLICING ENDONUCLEASE SUBUNIT SEN34-RELATED"/>
    <property type="match status" value="1"/>
</dbReference>
<dbReference type="Pfam" id="PF01974">
    <property type="entry name" value="tRNA_int_endo"/>
    <property type="match status" value="1"/>
</dbReference>
<dbReference type="AlphaFoldDB" id="A2FT30"/>
<dbReference type="CDD" id="cd22363">
    <property type="entry name" value="tRNA-intron_lyase_C"/>
    <property type="match status" value="1"/>
</dbReference>
<comment type="similarity">
    <text evidence="1">Belongs to the tRNA-intron endonuclease family.</text>
</comment>
<evidence type="ECO:0000313" key="8">
    <source>
        <dbReference type="EMBL" id="EAX91939.1"/>
    </source>
</evidence>
<dbReference type="Gene3D" id="3.40.1350.10">
    <property type="match status" value="1"/>
</dbReference>
<gene>
    <name evidence="8" type="ORF">TVAG_096360</name>
</gene>
<dbReference type="EC" id="4.6.1.16" evidence="2"/>
<keyword evidence="8" id="KW-0378">Hydrolase</keyword>
<reference evidence="8" key="2">
    <citation type="journal article" date="2007" name="Science">
        <title>Draft genome sequence of the sexually transmitted pathogen Trichomonas vaginalis.</title>
        <authorList>
            <person name="Carlton J.M."/>
            <person name="Hirt R.P."/>
            <person name="Silva J.C."/>
            <person name="Delcher A.L."/>
            <person name="Schatz M."/>
            <person name="Zhao Q."/>
            <person name="Wortman J.R."/>
            <person name="Bidwell S.L."/>
            <person name="Alsmark U.C.M."/>
            <person name="Besteiro S."/>
            <person name="Sicheritz-Ponten T."/>
            <person name="Noel C.J."/>
            <person name="Dacks J.B."/>
            <person name="Foster P.G."/>
            <person name="Simillion C."/>
            <person name="Van de Peer Y."/>
            <person name="Miranda-Saavedra D."/>
            <person name="Barton G.J."/>
            <person name="Westrop G.D."/>
            <person name="Mueller S."/>
            <person name="Dessi D."/>
            <person name="Fiori P.L."/>
            <person name="Ren Q."/>
            <person name="Paulsen I."/>
            <person name="Zhang H."/>
            <person name="Bastida-Corcuera F.D."/>
            <person name="Simoes-Barbosa A."/>
            <person name="Brown M.T."/>
            <person name="Hayes R.D."/>
            <person name="Mukherjee M."/>
            <person name="Okumura C.Y."/>
            <person name="Schneider R."/>
            <person name="Smith A.J."/>
            <person name="Vanacova S."/>
            <person name="Villalvazo M."/>
            <person name="Haas B.J."/>
            <person name="Pertea M."/>
            <person name="Feldblyum T.V."/>
            <person name="Utterback T.R."/>
            <person name="Shu C.L."/>
            <person name="Osoegawa K."/>
            <person name="de Jong P.J."/>
            <person name="Hrdy I."/>
            <person name="Horvathova L."/>
            <person name="Zubacova Z."/>
            <person name="Dolezal P."/>
            <person name="Malik S.B."/>
            <person name="Logsdon J.M. Jr."/>
            <person name="Henze K."/>
            <person name="Gupta A."/>
            <person name="Wang C.C."/>
            <person name="Dunne R.L."/>
            <person name="Upcroft J.A."/>
            <person name="Upcroft P."/>
            <person name="White O."/>
            <person name="Salzberg S.L."/>
            <person name="Tang P."/>
            <person name="Chiu C.-H."/>
            <person name="Lee Y.-S."/>
            <person name="Embley T.M."/>
            <person name="Coombs G.H."/>
            <person name="Mottram J.C."/>
            <person name="Tachezy J."/>
            <person name="Fraser-Liggett C.M."/>
            <person name="Johnson P.J."/>
        </authorList>
    </citation>
    <scope>NUCLEOTIDE SEQUENCE [LARGE SCALE GENOMIC DNA]</scope>
    <source>
        <strain evidence="8">G3</strain>
    </source>
</reference>
<comment type="catalytic activity">
    <reaction evidence="5">
        <text>pretRNA = a 3'-half-tRNA molecule with a 5'-OH end + a 5'-half-tRNA molecule with a 2',3'-cyclic phosphate end + an intron with a 2',3'-cyclic phosphate and a 5'-hydroxyl terminus.</text>
        <dbReference type="EC" id="4.6.1.16"/>
    </reaction>
</comment>
<dbReference type="SMR" id="A2FT30"/>
<protein>
    <recommendedName>
        <fullName evidence="2">tRNA-intron lyase</fullName>
        <ecNumber evidence="2">4.6.1.16</ecNumber>
    </recommendedName>
</protein>
<dbReference type="InterPro" id="IPR059049">
    <property type="entry name" value="TSEN34_N"/>
</dbReference>
<dbReference type="GO" id="GO:0000379">
    <property type="term" value="P:tRNA-type intron splice site recognition and cleavage"/>
    <property type="evidence" value="ECO:0000318"/>
    <property type="project" value="GO_Central"/>
</dbReference>
<dbReference type="GO" id="GO:0005634">
    <property type="term" value="C:nucleus"/>
    <property type="evidence" value="ECO:0007669"/>
    <property type="project" value="UniProtKB-ARBA"/>
</dbReference>
<evidence type="ECO:0000256" key="1">
    <source>
        <dbReference type="ARBA" id="ARBA00008078"/>
    </source>
</evidence>
<dbReference type="OrthoDB" id="48041at2759"/>
<name>A2FT30_TRIV3</name>
<keyword evidence="4" id="KW-0456">Lyase</keyword>
<dbReference type="PANTHER" id="PTHR13070:SF0">
    <property type="entry name" value="TRNA-SPLICING ENDONUCLEASE SUBUNIT SEN34"/>
    <property type="match status" value="1"/>
</dbReference>
<dbReference type="EMBL" id="DS114001">
    <property type="protein sequence ID" value="EAX91939.1"/>
    <property type="molecule type" value="Genomic_DNA"/>
</dbReference>
<dbReference type="VEuPathDB" id="TrichDB:TVAG_096360"/>
<feature type="domain" description="tRNA intron endonuclease catalytic" evidence="6">
    <location>
        <begin position="115"/>
        <end position="194"/>
    </location>
</feature>
<keyword evidence="3" id="KW-0819">tRNA processing</keyword>
<dbReference type="InterPro" id="IPR011856">
    <property type="entry name" value="tRNA_endonuc-like_dom_sf"/>
</dbReference>
<dbReference type="SUPFAM" id="SSF53032">
    <property type="entry name" value="tRNA-intron endonuclease catalytic domain-like"/>
    <property type="match status" value="1"/>
</dbReference>
<organism evidence="8 9">
    <name type="scientific">Trichomonas vaginalis (strain ATCC PRA-98 / G3)</name>
    <dbReference type="NCBI Taxonomy" id="412133"/>
    <lineage>
        <taxon>Eukaryota</taxon>
        <taxon>Metamonada</taxon>
        <taxon>Parabasalia</taxon>
        <taxon>Trichomonadida</taxon>
        <taxon>Trichomonadidae</taxon>
        <taxon>Trichomonas</taxon>
    </lineage>
</organism>
<dbReference type="GO" id="GO:0003676">
    <property type="term" value="F:nucleic acid binding"/>
    <property type="evidence" value="ECO:0007669"/>
    <property type="project" value="InterPro"/>
</dbReference>
<keyword evidence="8" id="KW-0540">Nuclease</keyword>
<dbReference type="InterPro" id="IPR036167">
    <property type="entry name" value="tRNA_intron_Endo_cat-like_sf"/>
</dbReference>
<dbReference type="InterPro" id="IPR006677">
    <property type="entry name" value="tRNA_intron_Endonuc_cat-like"/>
</dbReference>
<dbReference type="STRING" id="5722.A2FT30"/>
<evidence type="ECO:0000259" key="7">
    <source>
        <dbReference type="Pfam" id="PF26577"/>
    </source>
</evidence>
<evidence type="ECO:0000256" key="3">
    <source>
        <dbReference type="ARBA" id="ARBA00022694"/>
    </source>
</evidence>
<evidence type="ECO:0000256" key="5">
    <source>
        <dbReference type="ARBA" id="ARBA00034031"/>
    </source>
</evidence>
<dbReference type="Pfam" id="PF26577">
    <property type="entry name" value="TSEN34_N"/>
    <property type="match status" value="1"/>
</dbReference>
<dbReference type="Proteomes" id="UP000001542">
    <property type="component" value="Unassembled WGS sequence"/>
</dbReference>
<proteinExistence type="inferred from homology"/>
<sequence length="212" mass="24755">MSALPRIFYEGGSWLVWTAGEVEELKKNAKVMGEASMTSPWYNHQNKYLGLPFEFSEYEVLWCAQNNLCRLVKPIFKEKIVPIENSAYKFDTIIQAHKEDDFDEEDAEFPTPPLFKYQVFCDLKKYGYTIGDGSHYTCDFAVYKNDAWNSHSSALVWCQENDFDTRNLISWVRIADGAKKYGIVAINADNKIKYIKFNRYLQRFPSDQKKDT</sequence>
<keyword evidence="8" id="KW-0255">Endonuclease</keyword>
<evidence type="ECO:0000256" key="2">
    <source>
        <dbReference type="ARBA" id="ARBA00012573"/>
    </source>
</evidence>
<evidence type="ECO:0000256" key="4">
    <source>
        <dbReference type="ARBA" id="ARBA00023239"/>
    </source>
</evidence>
<dbReference type="KEGG" id="tva:4749643"/>
<reference evidence="8" key="1">
    <citation type="submission" date="2006-10" db="EMBL/GenBank/DDBJ databases">
        <authorList>
            <person name="Amadeo P."/>
            <person name="Zhao Q."/>
            <person name="Wortman J."/>
            <person name="Fraser-Liggett C."/>
            <person name="Carlton J."/>
        </authorList>
    </citation>
    <scope>NUCLEOTIDE SEQUENCE</scope>
    <source>
        <strain evidence="8">G3</strain>
    </source>
</reference>
<dbReference type="GO" id="GO:0000213">
    <property type="term" value="F:tRNA-intron lyase activity"/>
    <property type="evidence" value="ECO:0000318"/>
    <property type="project" value="GO_Central"/>
</dbReference>
<dbReference type="VEuPathDB" id="TrichDB:TVAGG3_0815960"/>
<evidence type="ECO:0000259" key="6">
    <source>
        <dbReference type="Pfam" id="PF01974"/>
    </source>
</evidence>
<dbReference type="RefSeq" id="XP_001304869.1">
    <property type="nucleotide sequence ID" value="XM_001304868.1"/>
</dbReference>
<keyword evidence="9" id="KW-1185">Reference proteome</keyword>
<dbReference type="InParanoid" id="A2FT30"/>
<accession>A2FT30</accession>